<gene>
    <name evidence="1" type="ORF">QAD02_000255</name>
</gene>
<comment type="caution">
    <text evidence="1">The sequence shown here is derived from an EMBL/GenBank/DDBJ whole genome shotgun (WGS) entry which is preliminary data.</text>
</comment>
<dbReference type="EMBL" id="CM056743">
    <property type="protein sequence ID" value="KAJ8668996.1"/>
    <property type="molecule type" value="Genomic_DNA"/>
</dbReference>
<dbReference type="Proteomes" id="UP001239111">
    <property type="component" value="Chromosome 3"/>
</dbReference>
<feature type="non-terminal residue" evidence="1">
    <location>
        <position position="191"/>
    </location>
</feature>
<evidence type="ECO:0000313" key="1">
    <source>
        <dbReference type="EMBL" id="KAJ8668996.1"/>
    </source>
</evidence>
<name>A0ACC2NEG8_9HYME</name>
<keyword evidence="2" id="KW-1185">Reference proteome</keyword>
<feature type="non-terminal residue" evidence="1">
    <location>
        <position position="1"/>
    </location>
</feature>
<reference evidence="1" key="1">
    <citation type="submission" date="2023-04" db="EMBL/GenBank/DDBJ databases">
        <title>A chromosome-level genome assembly of the parasitoid wasp Eretmocerus hayati.</title>
        <authorList>
            <person name="Zhong Y."/>
            <person name="Liu S."/>
            <person name="Liu Y."/>
        </authorList>
    </citation>
    <scope>NUCLEOTIDE SEQUENCE</scope>
    <source>
        <strain evidence="1">ZJU_SS_LIU_2023</strain>
    </source>
</reference>
<proteinExistence type="predicted"/>
<protein>
    <submittedName>
        <fullName evidence="1">Uncharacterized protein</fullName>
    </submittedName>
</protein>
<organism evidence="1 2">
    <name type="scientific">Eretmocerus hayati</name>
    <dbReference type="NCBI Taxonomy" id="131215"/>
    <lineage>
        <taxon>Eukaryota</taxon>
        <taxon>Metazoa</taxon>
        <taxon>Ecdysozoa</taxon>
        <taxon>Arthropoda</taxon>
        <taxon>Hexapoda</taxon>
        <taxon>Insecta</taxon>
        <taxon>Pterygota</taxon>
        <taxon>Neoptera</taxon>
        <taxon>Endopterygota</taxon>
        <taxon>Hymenoptera</taxon>
        <taxon>Apocrita</taxon>
        <taxon>Proctotrupomorpha</taxon>
        <taxon>Chalcidoidea</taxon>
        <taxon>Aphelinidae</taxon>
        <taxon>Aphelininae</taxon>
        <taxon>Eretmocerus</taxon>
    </lineage>
</organism>
<sequence length="191" mass="22370">PRTNDWALIANPLYVFGTLLAYLFFVLKWGPRYMKNRKPYSLKTFLFCYNVFQIVSNAYIAYTFFNSGWSTEYTLGCEPARYTSRPIDVRMANISKWAFLVKMIDLSETVVFVLRKKQNQISFLHVYHHVSTVVVSYFFLKYATTGMVTMQILLNGNVHVIMYSYYLLASLGPTAQRIANFMKPWITRIQI</sequence>
<evidence type="ECO:0000313" key="2">
    <source>
        <dbReference type="Proteomes" id="UP001239111"/>
    </source>
</evidence>
<accession>A0ACC2NEG8</accession>